<comment type="caution">
    <text evidence="7">The sequence shown here is derived from an EMBL/GenBank/DDBJ whole genome shotgun (WGS) entry which is preliminary data.</text>
</comment>
<dbReference type="InterPro" id="IPR002941">
    <property type="entry name" value="DNA_methylase_N4/N6"/>
</dbReference>
<evidence type="ECO:0000256" key="2">
    <source>
        <dbReference type="ARBA" id="ARBA00022603"/>
    </source>
</evidence>
<accession>U1X9S8</accession>
<evidence type="ECO:0000313" key="7">
    <source>
        <dbReference type="EMBL" id="ERI11278.1"/>
    </source>
</evidence>
<sequence length="779" mass="88467">MIINIGGSKEMAAIDDLLRQIPDTSLRSRLEEEFARISKNKKFGLVFEEHIPECTPLYEVSIKRGSTVAQKTGHINNVYTVLKLDGDTALCRNKATGNTENIPITELVSVAQFGEPIFPTLQPIDSVKNAPDSNLWHTIIEADNYHALQLLEYLYPKKVDCIYIDPPYNTGARDWKYNNNYVDSSDNWRHSKWLSMMQKRLKIAKRILADDGVLITTIDDNEYAHLWVLLHEIFPNLTHTCVTIQHNPGGTQGKKFSVTHEYAIFSYSADSIIYRKQHTGGDVYNLRRWGSTSGRYEGATCFYPVILDSNYNIIGFGDLLDKELHPSAQVEHNDDGTIYVWPIDKNGIEKKWRYGRDTVETVRDRMYVERRGDRIEVILRRESEPPKTVWTDPLCNAEAHGTDMIKAILGGGFSYPKSLYAVREALTFAVSGKKDALIVDFFAGSGTTLHAVNLLNAEDNGNRRCILVTNNEVSDDESKTLKKNGYKPGDIEWEKHGICRAITWPRTKYSILGRRDDSSVLTGEYFTTQTVSDEVDRSFYQLSFVDNPTELTAAAKKQIVSLLRNKEGKSQLPQSLVTKDCKFIVSNKHTASILFDVNAVDEWLSAIEEQDQISDFYIASKSTAIFKSIKTRVSELLGPIIVTSQVKRPMSDGFPANAEYFKLEFLDKNLVSLGQQFHEILPLLWLKSGAIGKRPEVNYNEEPEMLILPQNGFAILVDETRFAEFAEKLSEENGIQMVYFVTNSEEAFREMAAGVKVNNTYQLYRDYIDNFVLGSRRDS</sequence>
<dbReference type="EMBL" id="AWSJ01000046">
    <property type="protein sequence ID" value="ERI11278.1"/>
    <property type="molecule type" value="Genomic_DNA"/>
</dbReference>
<keyword evidence="5" id="KW-0680">Restriction system</keyword>
<dbReference type="Pfam" id="PF01555">
    <property type="entry name" value="N6_N4_Mtase"/>
    <property type="match status" value="1"/>
</dbReference>
<evidence type="ECO:0000313" key="8">
    <source>
        <dbReference type="Proteomes" id="UP000016511"/>
    </source>
</evidence>
<keyword evidence="4" id="KW-0949">S-adenosyl-L-methionine</keyword>
<dbReference type="GO" id="GO:0003677">
    <property type="term" value="F:DNA binding"/>
    <property type="evidence" value="ECO:0007669"/>
    <property type="project" value="InterPro"/>
</dbReference>
<evidence type="ECO:0000256" key="1">
    <source>
        <dbReference type="ARBA" id="ARBA00006594"/>
    </source>
</evidence>
<dbReference type="HOGENOM" id="CLU_389203_0_0_9"/>
<dbReference type="Gene3D" id="3.40.50.150">
    <property type="entry name" value="Vaccinia Virus protein VP39"/>
    <property type="match status" value="1"/>
</dbReference>
<dbReference type="eggNOG" id="COG2189">
    <property type="taxonomic scope" value="Bacteria"/>
</dbReference>
<dbReference type="GO" id="GO:0008170">
    <property type="term" value="F:N-methyltransferase activity"/>
    <property type="evidence" value="ECO:0007669"/>
    <property type="project" value="InterPro"/>
</dbReference>
<keyword evidence="2 7" id="KW-0489">Methyltransferase</keyword>
<dbReference type="PROSITE" id="PS00092">
    <property type="entry name" value="N6_MTASE"/>
    <property type="match status" value="1"/>
</dbReference>
<dbReference type="InterPro" id="IPR029063">
    <property type="entry name" value="SAM-dependent_MTases_sf"/>
</dbReference>
<name>U1X9S8_ANEAE</name>
<dbReference type="STRING" id="649747.HMPREF0083_00689"/>
<dbReference type="SUPFAM" id="SSF53335">
    <property type="entry name" value="S-adenosyl-L-methionine-dependent methyltransferases"/>
    <property type="match status" value="1"/>
</dbReference>
<protein>
    <submittedName>
        <fullName evidence="7">DNA (Cytosine-5-)-methyltransferase</fullName>
    </submittedName>
</protein>
<feature type="domain" description="DNA methylase N-4/N-6" evidence="6">
    <location>
        <begin position="159"/>
        <end position="457"/>
    </location>
</feature>
<dbReference type="AlphaFoldDB" id="U1X9S8"/>
<dbReference type="GO" id="GO:0009307">
    <property type="term" value="P:DNA restriction-modification system"/>
    <property type="evidence" value="ECO:0007669"/>
    <property type="project" value="UniProtKB-KW"/>
</dbReference>
<organism evidence="7 8">
    <name type="scientific">Aneurinibacillus aneurinilyticus ATCC 12856</name>
    <dbReference type="NCBI Taxonomy" id="649747"/>
    <lineage>
        <taxon>Bacteria</taxon>
        <taxon>Bacillati</taxon>
        <taxon>Bacillota</taxon>
        <taxon>Bacilli</taxon>
        <taxon>Bacillales</taxon>
        <taxon>Paenibacillaceae</taxon>
        <taxon>Aneurinibacillus group</taxon>
        <taxon>Aneurinibacillus</taxon>
    </lineage>
</organism>
<dbReference type="GO" id="GO:0032259">
    <property type="term" value="P:methylation"/>
    <property type="evidence" value="ECO:0007669"/>
    <property type="project" value="UniProtKB-KW"/>
</dbReference>
<evidence type="ECO:0000256" key="3">
    <source>
        <dbReference type="ARBA" id="ARBA00022679"/>
    </source>
</evidence>
<gene>
    <name evidence="7" type="ORF">HMPREF0083_00689</name>
</gene>
<proteinExistence type="inferred from homology"/>
<keyword evidence="8" id="KW-1185">Reference proteome</keyword>
<evidence type="ECO:0000256" key="4">
    <source>
        <dbReference type="ARBA" id="ARBA00022691"/>
    </source>
</evidence>
<evidence type="ECO:0000259" key="6">
    <source>
        <dbReference type="Pfam" id="PF01555"/>
    </source>
</evidence>
<dbReference type="PRINTS" id="PR00506">
    <property type="entry name" value="D21N6MTFRASE"/>
</dbReference>
<dbReference type="InterPro" id="IPR002295">
    <property type="entry name" value="N4/N6-MTase_EcoPI_Mod-like"/>
</dbReference>
<dbReference type="Proteomes" id="UP000016511">
    <property type="component" value="Unassembled WGS sequence"/>
</dbReference>
<comment type="similarity">
    <text evidence="1">Belongs to the N(4)/N(6)-methyltransferase family.</text>
</comment>
<dbReference type="PATRIC" id="fig|649747.3.peg.621"/>
<dbReference type="InterPro" id="IPR002052">
    <property type="entry name" value="DNA_methylase_N6_adenine_CS"/>
</dbReference>
<keyword evidence="3 7" id="KW-0808">Transferase</keyword>
<evidence type="ECO:0000256" key="5">
    <source>
        <dbReference type="ARBA" id="ARBA00022747"/>
    </source>
</evidence>
<reference evidence="7 8" key="1">
    <citation type="submission" date="2013-08" db="EMBL/GenBank/DDBJ databases">
        <authorList>
            <person name="Weinstock G."/>
            <person name="Sodergren E."/>
            <person name="Wylie T."/>
            <person name="Fulton L."/>
            <person name="Fulton R."/>
            <person name="Fronick C."/>
            <person name="O'Laughlin M."/>
            <person name="Godfrey J."/>
            <person name="Miner T."/>
            <person name="Herter B."/>
            <person name="Appelbaum E."/>
            <person name="Cordes M."/>
            <person name="Lek S."/>
            <person name="Wollam A."/>
            <person name="Pepin K.H."/>
            <person name="Palsikar V.B."/>
            <person name="Mitreva M."/>
            <person name="Wilson R.K."/>
        </authorList>
    </citation>
    <scope>NUCLEOTIDE SEQUENCE [LARGE SCALE GENOMIC DNA]</scope>
    <source>
        <strain evidence="7 8">ATCC 12856</strain>
    </source>
</reference>